<evidence type="ECO:0000259" key="7">
    <source>
        <dbReference type="PROSITE" id="PS51471"/>
    </source>
</evidence>
<protein>
    <submittedName>
        <fullName evidence="8">2OG-Fe(II) oxygenase</fullName>
        <ecNumber evidence="8">1.14.11.-</ecNumber>
    </submittedName>
</protein>
<proteinExistence type="predicted"/>
<dbReference type="PANTHER" id="PTHR10869:SF246">
    <property type="entry name" value="TRANSMEMBRANE PROLYL 4-HYDROXYLASE"/>
    <property type="match status" value="1"/>
</dbReference>
<evidence type="ECO:0000256" key="5">
    <source>
        <dbReference type="ARBA" id="ARBA00023002"/>
    </source>
</evidence>
<keyword evidence="6" id="KW-0408">Iron</keyword>
<organism evidence="8 9">
    <name type="scientific">Novosphingobium anseongense</name>
    <dbReference type="NCBI Taxonomy" id="3133436"/>
    <lineage>
        <taxon>Bacteria</taxon>
        <taxon>Pseudomonadati</taxon>
        <taxon>Pseudomonadota</taxon>
        <taxon>Alphaproteobacteria</taxon>
        <taxon>Sphingomonadales</taxon>
        <taxon>Sphingomonadaceae</taxon>
        <taxon>Novosphingobium</taxon>
    </lineage>
</organism>
<dbReference type="RefSeq" id="WP_339586384.1">
    <property type="nucleotide sequence ID" value="NZ_JBBHJZ010000001.1"/>
</dbReference>
<dbReference type="EMBL" id="JBBHJZ010000001">
    <property type="protein sequence ID" value="MEJ5976473.1"/>
    <property type="molecule type" value="Genomic_DNA"/>
</dbReference>
<dbReference type="InterPro" id="IPR044862">
    <property type="entry name" value="Pro_4_hyd_alph_FE2OG_OXY"/>
</dbReference>
<evidence type="ECO:0000313" key="8">
    <source>
        <dbReference type="EMBL" id="MEJ5976473.1"/>
    </source>
</evidence>
<dbReference type="PANTHER" id="PTHR10869">
    <property type="entry name" value="PROLYL 4-HYDROXYLASE ALPHA SUBUNIT"/>
    <property type="match status" value="1"/>
</dbReference>
<keyword evidence="4" id="KW-0223">Dioxygenase</keyword>
<feature type="domain" description="Fe2OG dioxygenase" evidence="7">
    <location>
        <begin position="105"/>
        <end position="215"/>
    </location>
</feature>
<evidence type="ECO:0000256" key="1">
    <source>
        <dbReference type="ARBA" id="ARBA00001961"/>
    </source>
</evidence>
<evidence type="ECO:0000256" key="2">
    <source>
        <dbReference type="ARBA" id="ARBA00022723"/>
    </source>
</evidence>
<sequence length="219" mass="24567">MSAAADRAALVRIGASVRQRLEVDPAVHRVPVDEAEVFVVGGFLDATECAHLIATIDRVAQPSRTFDPETGPRYRTSYSGDVDPNDSFARMIERRLCDLLGIDPTWAETFQGQRYQVGQEFQAHYDWFDPKTPYGPGEIKRGGQRSWTAMAYLNDMEEGGATDFPDLHFSVQPQAGALLIWNNMRPDGTPNPKVRHAAQPVTDGVKYVITKWFRTRPWG</sequence>
<evidence type="ECO:0000313" key="9">
    <source>
        <dbReference type="Proteomes" id="UP001361239"/>
    </source>
</evidence>
<name>A0ABU8RU27_9SPHN</name>
<dbReference type="InterPro" id="IPR005123">
    <property type="entry name" value="Oxoglu/Fe-dep_dioxygenase_dom"/>
</dbReference>
<dbReference type="SMART" id="SM00702">
    <property type="entry name" value="P4Hc"/>
    <property type="match status" value="1"/>
</dbReference>
<dbReference type="GO" id="GO:0016491">
    <property type="term" value="F:oxidoreductase activity"/>
    <property type="evidence" value="ECO:0007669"/>
    <property type="project" value="UniProtKB-KW"/>
</dbReference>
<accession>A0ABU8RU27</accession>
<dbReference type="InterPro" id="IPR006620">
    <property type="entry name" value="Pro_4_hyd_alph"/>
</dbReference>
<comment type="caution">
    <text evidence="8">The sequence shown here is derived from an EMBL/GenBank/DDBJ whole genome shotgun (WGS) entry which is preliminary data.</text>
</comment>
<keyword evidence="3" id="KW-0847">Vitamin C</keyword>
<comment type="cofactor">
    <cofactor evidence="1">
        <name>L-ascorbate</name>
        <dbReference type="ChEBI" id="CHEBI:38290"/>
    </cofactor>
</comment>
<dbReference type="Proteomes" id="UP001361239">
    <property type="component" value="Unassembled WGS sequence"/>
</dbReference>
<keyword evidence="5 8" id="KW-0560">Oxidoreductase</keyword>
<evidence type="ECO:0000256" key="6">
    <source>
        <dbReference type="ARBA" id="ARBA00023004"/>
    </source>
</evidence>
<reference evidence="8 9" key="1">
    <citation type="submission" date="2024-03" db="EMBL/GenBank/DDBJ databases">
        <authorList>
            <person name="Jo J.-H."/>
        </authorList>
    </citation>
    <scope>NUCLEOTIDE SEQUENCE [LARGE SCALE GENOMIC DNA]</scope>
    <source>
        <strain evidence="8 9">PS1R-30</strain>
    </source>
</reference>
<gene>
    <name evidence="8" type="ORF">WG901_07495</name>
</gene>
<dbReference type="PROSITE" id="PS51471">
    <property type="entry name" value="FE2OG_OXY"/>
    <property type="match status" value="1"/>
</dbReference>
<dbReference type="EC" id="1.14.11.-" evidence="8"/>
<keyword evidence="2" id="KW-0479">Metal-binding</keyword>
<dbReference type="Pfam" id="PF13640">
    <property type="entry name" value="2OG-FeII_Oxy_3"/>
    <property type="match status" value="1"/>
</dbReference>
<evidence type="ECO:0000256" key="3">
    <source>
        <dbReference type="ARBA" id="ARBA00022896"/>
    </source>
</evidence>
<dbReference type="InterPro" id="IPR045054">
    <property type="entry name" value="P4HA-like"/>
</dbReference>
<evidence type="ECO:0000256" key="4">
    <source>
        <dbReference type="ARBA" id="ARBA00022964"/>
    </source>
</evidence>
<keyword evidence="9" id="KW-1185">Reference proteome</keyword>
<dbReference type="Gene3D" id="2.60.120.620">
    <property type="entry name" value="q2cbj1_9rhob like domain"/>
    <property type="match status" value="1"/>
</dbReference>